<dbReference type="Pfam" id="PF19700">
    <property type="entry name" value="DUF6198"/>
    <property type="match status" value="1"/>
</dbReference>
<name>A0A5D0M9Y1_9BACT</name>
<feature type="transmembrane region" description="Helical" evidence="1">
    <location>
        <begin position="108"/>
        <end position="129"/>
    </location>
</feature>
<organism evidence="2 3">
    <name type="scientific">Candidatus Mcinerneyibacterium aminivorans</name>
    <dbReference type="NCBI Taxonomy" id="2703815"/>
    <lineage>
        <taxon>Bacteria</taxon>
        <taxon>Candidatus Macinerneyibacteriota</taxon>
        <taxon>Candidatus Mcinerneyibacteria</taxon>
        <taxon>Candidatus Mcinerneyibacteriales</taxon>
        <taxon>Candidatus Mcinerneyibacteriaceae</taxon>
        <taxon>Candidatus Mcinerneyibacterium</taxon>
    </lineage>
</organism>
<sequence>MQNNINPGIFILKFIKLFIGFFVLALGIVIMYKAGIGMTPWGTFHVGLMKVAGLTLGRISQIVGLLVILLSMFLKIYPGIATVLNMFFIGFFIDLINPLNIYPQPGSKILQCLMCLAGLWIFSLGIYLYISCGLGAGPRDGLMVGLIKITGFSASYIKPAIEITILISGIILGGPFGIGTFLIAILGGKFLDIIFNIADYDPAETEHLSFLQFFKLIRSYIL</sequence>
<reference evidence="2" key="1">
    <citation type="submission" date="2019-08" db="EMBL/GenBank/DDBJ databases">
        <title>Genomic characterization of a novel candidate phylum (ARYD3) from a high temperature, high salinity tertiary oil reservoir in north central Oklahoma, USA.</title>
        <authorList>
            <person name="Youssef N.H."/>
            <person name="Yadav A."/>
            <person name="Elshahed M.S."/>
        </authorList>
    </citation>
    <scope>NUCLEOTIDE SEQUENCE [LARGE SCALE GENOMIC DNA]</scope>
    <source>
        <strain evidence="2">ARYD3</strain>
    </source>
</reference>
<dbReference type="PANTHER" id="PTHR40078">
    <property type="entry name" value="INTEGRAL MEMBRANE PROTEIN-RELATED"/>
    <property type="match status" value="1"/>
</dbReference>
<dbReference type="EMBL" id="VSIX01000130">
    <property type="protein sequence ID" value="TYB30497.1"/>
    <property type="molecule type" value="Genomic_DNA"/>
</dbReference>
<dbReference type="AlphaFoldDB" id="A0A5D0M9Y1"/>
<feature type="transmembrane region" description="Helical" evidence="1">
    <location>
        <begin position="163"/>
        <end position="186"/>
    </location>
</feature>
<keyword evidence="1" id="KW-0812">Transmembrane</keyword>
<accession>A0A5D0M9Y1</accession>
<dbReference type="Proteomes" id="UP000324143">
    <property type="component" value="Unassembled WGS sequence"/>
</dbReference>
<dbReference type="InterPro" id="IPR038750">
    <property type="entry name" value="YczE/YyaS-like"/>
</dbReference>
<dbReference type="PANTHER" id="PTHR40078:SF1">
    <property type="entry name" value="INTEGRAL MEMBRANE PROTEIN"/>
    <property type="match status" value="1"/>
</dbReference>
<evidence type="ECO:0000256" key="1">
    <source>
        <dbReference type="SAM" id="Phobius"/>
    </source>
</evidence>
<keyword evidence="1" id="KW-1133">Transmembrane helix</keyword>
<comment type="caution">
    <text evidence="2">The sequence shown here is derived from an EMBL/GenBank/DDBJ whole genome shotgun (WGS) entry which is preliminary data.</text>
</comment>
<evidence type="ECO:0000313" key="2">
    <source>
        <dbReference type="EMBL" id="TYB30497.1"/>
    </source>
</evidence>
<feature type="transmembrane region" description="Helical" evidence="1">
    <location>
        <begin position="44"/>
        <end position="69"/>
    </location>
</feature>
<keyword evidence="3" id="KW-1185">Reference proteome</keyword>
<evidence type="ECO:0000313" key="3">
    <source>
        <dbReference type="Proteomes" id="UP000324143"/>
    </source>
</evidence>
<keyword evidence="1" id="KW-0472">Membrane</keyword>
<feature type="transmembrane region" description="Helical" evidence="1">
    <location>
        <begin position="76"/>
        <end position="96"/>
    </location>
</feature>
<proteinExistence type="predicted"/>
<gene>
    <name evidence="2" type="ORF">FXF47_08915</name>
</gene>
<feature type="transmembrane region" description="Helical" evidence="1">
    <location>
        <begin position="12"/>
        <end position="32"/>
    </location>
</feature>
<protein>
    <submittedName>
        <fullName evidence="2">Membrane protein</fullName>
    </submittedName>
</protein>